<organism evidence="2">
    <name type="scientific">Odontella aurita</name>
    <dbReference type="NCBI Taxonomy" id="265563"/>
    <lineage>
        <taxon>Eukaryota</taxon>
        <taxon>Sar</taxon>
        <taxon>Stramenopiles</taxon>
        <taxon>Ochrophyta</taxon>
        <taxon>Bacillariophyta</taxon>
        <taxon>Mediophyceae</taxon>
        <taxon>Biddulphiophycidae</taxon>
        <taxon>Eupodiscales</taxon>
        <taxon>Odontellaceae</taxon>
        <taxon>Odontella</taxon>
    </lineage>
</organism>
<accession>A0A7S4HXR6</accession>
<name>A0A7S4HXR6_9STRA</name>
<reference evidence="2" key="1">
    <citation type="submission" date="2021-01" db="EMBL/GenBank/DDBJ databases">
        <authorList>
            <person name="Corre E."/>
            <person name="Pelletier E."/>
            <person name="Niang G."/>
            <person name="Scheremetjew M."/>
            <person name="Finn R."/>
            <person name="Kale V."/>
            <person name="Holt S."/>
            <person name="Cochrane G."/>
            <person name="Meng A."/>
            <person name="Brown T."/>
            <person name="Cohen L."/>
        </authorList>
    </citation>
    <scope>NUCLEOTIDE SEQUENCE</scope>
    <source>
        <strain evidence="2">Isolate 1302-5</strain>
    </source>
</reference>
<sequence length="112" mass="12363">MDMAEMRVIYVSLLVSRERKKMTRGQNTRMLSSSLPPDDVESEKRTFQPGRGPSSACGARQWGRNIYYGDAETLMHGWIILCGGAWGGAGSLCASACYVSLLCICSMRLLYS</sequence>
<proteinExistence type="predicted"/>
<dbReference type="EMBL" id="HBKQ01007491">
    <property type="protein sequence ID" value="CAE2212349.1"/>
    <property type="molecule type" value="Transcribed_RNA"/>
</dbReference>
<gene>
    <name evidence="2" type="ORF">OAUR00152_LOCUS5020</name>
</gene>
<evidence type="ECO:0000313" key="2">
    <source>
        <dbReference type="EMBL" id="CAE2212349.1"/>
    </source>
</evidence>
<feature type="region of interest" description="Disordered" evidence="1">
    <location>
        <begin position="21"/>
        <end position="57"/>
    </location>
</feature>
<feature type="compositionally biased region" description="Polar residues" evidence="1">
    <location>
        <begin position="24"/>
        <end position="35"/>
    </location>
</feature>
<dbReference type="AlphaFoldDB" id="A0A7S4HXR6"/>
<protein>
    <submittedName>
        <fullName evidence="2">Uncharacterized protein</fullName>
    </submittedName>
</protein>
<evidence type="ECO:0000256" key="1">
    <source>
        <dbReference type="SAM" id="MobiDB-lite"/>
    </source>
</evidence>